<dbReference type="RefSeq" id="WP_041049261.1">
    <property type="nucleotide sequence ID" value="NZ_JXAK01000037.1"/>
</dbReference>
<dbReference type="PANTHER" id="PTHR43649:SF33">
    <property type="entry name" value="POLYGALACTURONAN_RHAMNOGALACTURONAN-BINDING PROTEIN YTCQ"/>
    <property type="match status" value="1"/>
</dbReference>
<feature type="region of interest" description="Disordered" evidence="6">
    <location>
        <begin position="26"/>
        <end position="52"/>
    </location>
</feature>
<evidence type="ECO:0000256" key="3">
    <source>
        <dbReference type="ARBA" id="ARBA00023136"/>
    </source>
</evidence>
<proteinExistence type="predicted"/>
<evidence type="ECO:0000256" key="5">
    <source>
        <dbReference type="ARBA" id="ARBA00023288"/>
    </source>
</evidence>
<evidence type="ECO:0000256" key="2">
    <source>
        <dbReference type="ARBA" id="ARBA00022729"/>
    </source>
</evidence>
<keyword evidence="2 7" id="KW-0732">Signal</keyword>
<evidence type="ECO:0000313" key="9">
    <source>
        <dbReference type="Proteomes" id="UP000031967"/>
    </source>
</evidence>
<dbReference type="Gene3D" id="3.40.190.10">
    <property type="entry name" value="Periplasmic binding protein-like II"/>
    <property type="match status" value="2"/>
</dbReference>
<protein>
    <recommendedName>
        <fullName evidence="10">Extracellular solute-binding protein</fullName>
    </recommendedName>
</protein>
<keyword evidence="9" id="KW-1185">Reference proteome</keyword>
<feature type="compositionally biased region" description="Low complexity" evidence="6">
    <location>
        <begin position="26"/>
        <end position="43"/>
    </location>
</feature>
<dbReference type="InterPro" id="IPR050490">
    <property type="entry name" value="Bact_solute-bd_prot1"/>
</dbReference>
<reference evidence="8 9" key="1">
    <citation type="submission" date="2014-12" db="EMBL/GenBank/DDBJ databases">
        <title>Draft genome sequence of Paenibacillus kamchatkensis strain B-2647.</title>
        <authorList>
            <person name="Karlyshev A.V."/>
            <person name="Kudryashova E.B."/>
        </authorList>
    </citation>
    <scope>NUCLEOTIDE SEQUENCE [LARGE SCALE GENOMIC DNA]</scope>
    <source>
        <strain evidence="8 9">VKM B-2647</strain>
    </source>
</reference>
<keyword evidence="4" id="KW-0564">Palmitate</keyword>
<keyword evidence="3" id="KW-0472">Membrane</keyword>
<evidence type="ECO:0000313" key="8">
    <source>
        <dbReference type="EMBL" id="KIL39441.1"/>
    </source>
</evidence>
<accession>A0ABR5AEN5</accession>
<organism evidence="8 9">
    <name type="scientific">Gordoniibacillus kamchatkensis</name>
    <dbReference type="NCBI Taxonomy" id="1590651"/>
    <lineage>
        <taxon>Bacteria</taxon>
        <taxon>Bacillati</taxon>
        <taxon>Bacillota</taxon>
        <taxon>Bacilli</taxon>
        <taxon>Bacillales</taxon>
        <taxon>Paenibacillaceae</taxon>
        <taxon>Gordoniibacillus</taxon>
    </lineage>
</organism>
<evidence type="ECO:0000256" key="6">
    <source>
        <dbReference type="SAM" id="MobiDB-lite"/>
    </source>
</evidence>
<evidence type="ECO:0000256" key="4">
    <source>
        <dbReference type="ARBA" id="ARBA00023139"/>
    </source>
</evidence>
<dbReference type="EMBL" id="JXAK01000037">
    <property type="protein sequence ID" value="KIL39441.1"/>
    <property type="molecule type" value="Genomic_DNA"/>
</dbReference>
<dbReference type="Pfam" id="PF01547">
    <property type="entry name" value="SBP_bac_1"/>
    <property type="match status" value="1"/>
</dbReference>
<dbReference type="InterPro" id="IPR006059">
    <property type="entry name" value="SBP"/>
</dbReference>
<feature type="signal peptide" evidence="7">
    <location>
        <begin position="1"/>
        <end position="21"/>
    </location>
</feature>
<comment type="caution">
    <text evidence="8">The sequence shown here is derived from an EMBL/GenBank/DDBJ whole genome shotgun (WGS) entry which is preliminary data.</text>
</comment>
<evidence type="ECO:0008006" key="10">
    <source>
        <dbReference type="Google" id="ProtNLM"/>
    </source>
</evidence>
<dbReference type="PANTHER" id="PTHR43649">
    <property type="entry name" value="ARABINOSE-BINDING PROTEIN-RELATED"/>
    <property type="match status" value="1"/>
</dbReference>
<name>A0ABR5AEN5_9BACL</name>
<dbReference type="SUPFAM" id="SSF53850">
    <property type="entry name" value="Periplasmic binding protein-like II"/>
    <property type="match status" value="1"/>
</dbReference>
<dbReference type="Proteomes" id="UP000031967">
    <property type="component" value="Unassembled WGS sequence"/>
</dbReference>
<sequence>MVKKLVSVALCSLALTSAALAGCAKQDGPANGQASGQAAPAPAQKDDGKPAASGDKVHIKFFTGKVETVDFMNDLIKKFNAENPNIEVEQEYQKDASNVMKVKFASGDVPDITTVVSQDYIDQGKYADLSNEPFWSRILPSIKDLCTDVKSGKQYKVATNVTMAGIFYNKKMFNELGLKEASTWSDFTANLQTIKEKKPDVTPMFIAGKESWTLGHLIEFWAHGVIKQKLGVNPSRLAFINNDADKLAFDAPGGSIDTFASRMLQLKKDGLINKDALTATYDNQKQDFAAGKAAVISQGMWVLGDLLKLNPSLKDDIGFSPYPAIMDGTKPVVLSAEDSVYAITSESKHQAEAKKFLDYLFKPENLKAYSEFLKSPSAFKDVSADWGPIKDGAANALNTAANIPFTDTPAGFSGDDAGRMVQDLLAGKYKTSLDFAKAYKTAWDKAWSATNKK</sequence>
<evidence type="ECO:0000256" key="1">
    <source>
        <dbReference type="ARBA" id="ARBA00022475"/>
    </source>
</evidence>
<keyword evidence="5" id="KW-0449">Lipoprotein</keyword>
<evidence type="ECO:0000256" key="7">
    <source>
        <dbReference type="SAM" id="SignalP"/>
    </source>
</evidence>
<keyword evidence="1" id="KW-1003">Cell membrane</keyword>
<gene>
    <name evidence="8" type="ORF">SD70_19890</name>
</gene>
<dbReference type="PROSITE" id="PS51257">
    <property type="entry name" value="PROKAR_LIPOPROTEIN"/>
    <property type="match status" value="1"/>
</dbReference>
<feature type="chain" id="PRO_5046854487" description="Extracellular solute-binding protein" evidence="7">
    <location>
        <begin position="22"/>
        <end position="453"/>
    </location>
</feature>